<sequence>MKTKSGTNNWRNLGLIITFGSAKDMANPCLVRIFFFSRDYADYRVTERDLTSKLNHHDLVRYSNAGSNNKGIFILQSDYKVGSGDKVRTYAKQTVIVKFVPRWSAAVAACEVWALYHFGLLVEAGRATTEDTDVGFAIVMVKKPGKPLQETEAWNNAPVDQKRAIVEDLQNRGYDRLYGWVKEKGALHADFDPLNVLTLK</sequence>
<dbReference type="EMBL" id="JAOTPV010000011">
    <property type="protein sequence ID" value="KAJ4476702.1"/>
    <property type="molecule type" value="Genomic_DNA"/>
</dbReference>
<dbReference type="AlphaFoldDB" id="A0A9W9DMI2"/>
<keyword evidence="2" id="KW-1185">Reference proteome</keyword>
<accession>A0A9W9DMI2</accession>
<organism evidence="1 2">
    <name type="scientific">Lentinula aciculospora</name>
    <dbReference type="NCBI Taxonomy" id="153920"/>
    <lineage>
        <taxon>Eukaryota</taxon>
        <taxon>Fungi</taxon>
        <taxon>Dikarya</taxon>
        <taxon>Basidiomycota</taxon>
        <taxon>Agaricomycotina</taxon>
        <taxon>Agaricomycetes</taxon>
        <taxon>Agaricomycetidae</taxon>
        <taxon>Agaricales</taxon>
        <taxon>Marasmiineae</taxon>
        <taxon>Omphalotaceae</taxon>
        <taxon>Lentinula</taxon>
    </lineage>
</organism>
<evidence type="ECO:0000313" key="2">
    <source>
        <dbReference type="Proteomes" id="UP001150266"/>
    </source>
</evidence>
<gene>
    <name evidence="1" type="ORF">J3R30DRAFT_323443</name>
</gene>
<proteinExistence type="predicted"/>
<reference evidence="1" key="1">
    <citation type="submission" date="2022-08" db="EMBL/GenBank/DDBJ databases">
        <title>A Global Phylogenomic Analysis of the Shiitake Genus Lentinula.</title>
        <authorList>
            <consortium name="DOE Joint Genome Institute"/>
            <person name="Sierra-Patev S."/>
            <person name="Min B."/>
            <person name="Naranjo-Ortiz M."/>
            <person name="Looney B."/>
            <person name="Konkel Z."/>
            <person name="Slot J.C."/>
            <person name="Sakamoto Y."/>
            <person name="Steenwyk J.L."/>
            <person name="Rokas A."/>
            <person name="Carro J."/>
            <person name="Camarero S."/>
            <person name="Ferreira P."/>
            <person name="Molpeceres G."/>
            <person name="Ruiz-Duenas F.J."/>
            <person name="Serrano A."/>
            <person name="Henrissat B."/>
            <person name="Drula E."/>
            <person name="Hughes K.W."/>
            <person name="Mata J.L."/>
            <person name="Ishikawa N.K."/>
            <person name="Vargas-Isla R."/>
            <person name="Ushijima S."/>
            <person name="Smith C.A."/>
            <person name="Ahrendt S."/>
            <person name="Andreopoulos W."/>
            <person name="He G."/>
            <person name="Labutti K."/>
            <person name="Lipzen A."/>
            <person name="Ng V."/>
            <person name="Riley R."/>
            <person name="Sandor L."/>
            <person name="Barry K."/>
            <person name="Martinez A.T."/>
            <person name="Xiao Y."/>
            <person name="Gibbons J.G."/>
            <person name="Terashima K."/>
            <person name="Grigoriev I.V."/>
            <person name="Hibbett D.S."/>
        </authorList>
    </citation>
    <scope>NUCLEOTIDE SEQUENCE</scope>
    <source>
        <strain evidence="1">JLM2183</strain>
    </source>
</reference>
<comment type="caution">
    <text evidence="1">The sequence shown here is derived from an EMBL/GenBank/DDBJ whole genome shotgun (WGS) entry which is preliminary data.</text>
</comment>
<dbReference type="Proteomes" id="UP001150266">
    <property type="component" value="Unassembled WGS sequence"/>
</dbReference>
<name>A0A9W9DMI2_9AGAR</name>
<dbReference type="OrthoDB" id="2898381at2759"/>
<evidence type="ECO:0000313" key="1">
    <source>
        <dbReference type="EMBL" id="KAJ4476702.1"/>
    </source>
</evidence>
<protein>
    <submittedName>
        <fullName evidence="1">Uncharacterized protein</fullName>
    </submittedName>
</protein>